<accession>A0A830BQ16</accession>
<evidence type="ECO:0000256" key="3">
    <source>
        <dbReference type="ARBA" id="ARBA00023125"/>
    </source>
</evidence>
<dbReference type="OrthoDB" id="1097733at2759"/>
<keyword evidence="3 7" id="KW-0238">DNA-binding</keyword>
<dbReference type="GO" id="GO:0003677">
    <property type="term" value="F:DNA binding"/>
    <property type="evidence" value="ECO:0007669"/>
    <property type="project" value="UniProtKB-KW"/>
</dbReference>
<dbReference type="EMBL" id="BMAC01000137">
    <property type="protein sequence ID" value="GFP87068.1"/>
    <property type="molecule type" value="Genomic_DNA"/>
</dbReference>
<comment type="subunit">
    <text evidence="7">Heterotrimer.</text>
</comment>
<dbReference type="Pfam" id="PF01535">
    <property type="entry name" value="PPR"/>
    <property type="match status" value="1"/>
</dbReference>
<name>A0A830BQ16_9LAMI</name>
<dbReference type="Pfam" id="PF02045">
    <property type="entry name" value="CBFB_NFYA"/>
    <property type="match status" value="1"/>
</dbReference>
<dbReference type="NCBIfam" id="TIGR00756">
    <property type="entry name" value="PPR"/>
    <property type="match status" value="1"/>
</dbReference>
<dbReference type="PANTHER" id="PTHR12632">
    <property type="entry name" value="TRANSCRIPTION FACTOR NF-Y ALPHA-RELATED"/>
    <property type="match status" value="1"/>
</dbReference>
<dbReference type="GO" id="GO:0003700">
    <property type="term" value="F:DNA-binding transcription factor activity"/>
    <property type="evidence" value="ECO:0007669"/>
    <property type="project" value="UniProtKB-UniRule"/>
</dbReference>
<dbReference type="GO" id="GO:0005634">
    <property type="term" value="C:nucleus"/>
    <property type="evidence" value="ECO:0007669"/>
    <property type="project" value="UniProtKB-SubCell"/>
</dbReference>
<evidence type="ECO:0000256" key="4">
    <source>
        <dbReference type="ARBA" id="ARBA00023163"/>
    </source>
</evidence>
<proteinExistence type="inferred from homology"/>
<evidence type="ECO:0000313" key="9">
    <source>
        <dbReference type="Proteomes" id="UP000653305"/>
    </source>
</evidence>
<dbReference type="PRINTS" id="PR00616">
    <property type="entry name" value="CCAATSUBUNTB"/>
</dbReference>
<dbReference type="Gene3D" id="6.10.250.2430">
    <property type="match status" value="1"/>
</dbReference>
<keyword evidence="2 7" id="KW-0805">Transcription regulation</keyword>
<evidence type="ECO:0000256" key="7">
    <source>
        <dbReference type="RuleBase" id="RU367155"/>
    </source>
</evidence>
<comment type="function">
    <text evidence="7">Component of the sequence-specific heterotrimeric transcription factor (NF-Y) which specifically recognizes a 5'-CCAAT-3' box motif found in the promoters of its target genes.</text>
</comment>
<protein>
    <recommendedName>
        <fullName evidence="7">Nuclear transcription factor Y subunit</fullName>
    </recommendedName>
</protein>
<dbReference type="AlphaFoldDB" id="A0A830BQ16"/>
<evidence type="ECO:0000256" key="1">
    <source>
        <dbReference type="ARBA" id="ARBA00004123"/>
    </source>
</evidence>
<keyword evidence="5 7" id="KW-0539">Nucleus</keyword>
<evidence type="ECO:0000256" key="5">
    <source>
        <dbReference type="ARBA" id="ARBA00023242"/>
    </source>
</evidence>
<dbReference type="SMART" id="SM00521">
    <property type="entry name" value="CBF"/>
    <property type="match status" value="1"/>
</dbReference>
<evidence type="ECO:0000256" key="2">
    <source>
        <dbReference type="ARBA" id="ARBA00023015"/>
    </source>
</evidence>
<evidence type="ECO:0000256" key="6">
    <source>
        <dbReference type="PROSITE-ProRule" id="PRU00708"/>
    </source>
</evidence>
<feature type="repeat" description="PPR" evidence="6">
    <location>
        <begin position="15"/>
        <end position="49"/>
    </location>
</feature>
<comment type="caution">
    <text evidence="8">The sequence shown here is derived from an EMBL/GenBank/DDBJ whole genome shotgun (WGS) entry which is preliminary data.</text>
</comment>
<reference evidence="8" key="1">
    <citation type="submission" date="2020-07" db="EMBL/GenBank/DDBJ databases">
        <title>Ethylene signaling mediates host invasion by parasitic plants.</title>
        <authorList>
            <person name="Yoshida S."/>
        </authorList>
    </citation>
    <scope>NUCLEOTIDE SEQUENCE</scope>
    <source>
        <strain evidence="8">Okayama</strain>
    </source>
</reference>
<dbReference type="InterPro" id="IPR002885">
    <property type="entry name" value="PPR_rpt"/>
</dbReference>
<keyword evidence="4 7" id="KW-0804">Transcription</keyword>
<comment type="subcellular location">
    <subcellularLocation>
        <location evidence="1 7">Nucleus</location>
    </subcellularLocation>
</comment>
<dbReference type="PROSITE" id="PS51375">
    <property type="entry name" value="PPR"/>
    <property type="match status" value="1"/>
</dbReference>
<sequence>MDELLSSIAQTSDEHQLSYSTLITHFGKEGLFDDALSWLQKMERDRVPGDLVLYKAHDMKLITKFYTQRRMYSESHRVTHYNMMSPNVFPEEPVYVNAKQYHAILRRRLLRARAEIKNRATGVRKPYLHESRHLHALRRARGCGGRFANTKKLDNAAGNANLSYSSEMRDVPKRLLASNYVGPLVSLLRTVIRKVPLPSSDEICSRRRKVRRRSPRLLLLPRSLLSREESVPVIRLPGSICFGIWFV</sequence>
<dbReference type="PROSITE" id="PS51152">
    <property type="entry name" value="NFYA_HAP2_2"/>
    <property type="match status" value="1"/>
</dbReference>
<gene>
    <name evidence="8" type="ORF">PHJA_000850600</name>
</gene>
<keyword evidence="9" id="KW-1185">Reference proteome</keyword>
<dbReference type="InterPro" id="IPR001289">
    <property type="entry name" value="NFYA"/>
</dbReference>
<evidence type="ECO:0000313" key="8">
    <source>
        <dbReference type="EMBL" id="GFP87068.1"/>
    </source>
</evidence>
<dbReference type="Proteomes" id="UP000653305">
    <property type="component" value="Unassembled WGS sequence"/>
</dbReference>
<comment type="similarity">
    <text evidence="7">Belongs to the NFYA/HAP2 subunit family.</text>
</comment>
<organism evidence="8 9">
    <name type="scientific">Phtheirospermum japonicum</name>
    <dbReference type="NCBI Taxonomy" id="374723"/>
    <lineage>
        <taxon>Eukaryota</taxon>
        <taxon>Viridiplantae</taxon>
        <taxon>Streptophyta</taxon>
        <taxon>Embryophyta</taxon>
        <taxon>Tracheophyta</taxon>
        <taxon>Spermatophyta</taxon>
        <taxon>Magnoliopsida</taxon>
        <taxon>eudicotyledons</taxon>
        <taxon>Gunneridae</taxon>
        <taxon>Pentapetalae</taxon>
        <taxon>asterids</taxon>
        <taxon>lamiids</taxon>
        <taxon>Lamiales</taxon>
        <taxon>Orobanchaceae</taxon>
        <taxon>Orobanchaceae incertae sedis</taxon>
        <taxon>Phtheirospermum</taxon>
    </lineage>
</organism>